<dbReference type="STRING" id="406100.SAMN04488052_10533"/>
<dbReference type="RefSeq" id="WP_091644196.1">
    <property type="nucleotide sequence ID" value="NZ_FOEG01000005.1"/>
</dbReference>
<accession>A0A1H8TYU7</accession>
<keyword evidence="13" id="KW-0460">Magnesium</keyword>
<gene>
    <name evidence="16" type="ORF">SAMN04488052_10533</name>
</gene>
<dbReference type="PANTHER" id="PTHR46244">
    <property type="entry name" value="PHOSPHOENOLPYRUVATE-PROTEIN PHOSPHOTRANSFERASE"/>
    <property type="match status" value="1"/>
</dbReference>
<evidence type="ECO:0000256" key="3">
    <source>
        <dbReference type="ARBA" id="ARBA00004496"/>
    </source>
</evidence>
<evidence type="ECO:0000256" key="13">
    <source>
        <dbReference type="ARBA" id="ARBA00022842"/>
    </source>
</evidence>
<feature type="coiled-coil region" evidence="14">
    <location>
        <begin position="210"/>
        <end position="237"/>
    </location>
</feature>
<comment type="catalytic activity">
    <reaction evidence="1">
        <text>L-histidyl-[protein] + phosphoenolpyruvate = N(pros)-phospho-L-histidyl-[protein] + pyruvate</text>
        <dbReference type="Rhea" id="RHEA:23880"/>
        <dbReference type="Rhea" id="RHEA-COMP:9745"/>
        <dbReference type="Rhea" id="RHEA-COMP:9746"/>
        <dbReference type="ChEBI" id="CHEBI:15361"/>
        <dbReference type="ChEBI" id="CHEBI:29979"/>
        <dbReference type="ChEBI" id="CHEBI:58702"/>
        <dbReference type="ChEBI" id="CHEBI:64837"/>
        <dbReference type="EC" id="2.7.3.9"/>
    </reaction>
</comment>
<evidence type="ECO:0000256" key="4">
    <source>
        <dbReference type="ARBA" id="ARBA00007837"/>
    </source>
</evidence>
<keyword evidence="8" id="KW-0762">Sugar transport</keyword>
<keyword evidence="10" id="KW-0598">Phosphotransferase system</keyword>
<dbReference type="Gene3D" id="3.30.450.40">
    <property type="match status" value="1"/>
</dbReference>
<dbReference type="SUPFAM" id="SSF52009">
    <property type="entry name" value="Phosphohistidine domain"/>
    <property type="match status" value="1"/>
</dbReference>
<dbReference type="InterPro" id="IPR008731">
    <property type="entry name" value="PTS_EIN"/>
</dbReference>
<dbReference type="GO" id="GO:0008965">
    <property type="term" value="F:phosphoenolpyruvate-protein phosphotransferase activity"/>
    <property type="evidence" value="ECO:0007669"/>
    <property type="project" value="UniProtKB-EC"/>
</dbReference>
<proteinExistence type="inferred from homology"/>
<dbReference type="AlphaFoldDB" id="A0A1H8TYU7"/>
<keyword evidence="12" id="KW-0418">Kinase</keyword>
<dbReference type="Gene3D" id="3.20.20.60">
    <property type="entry name" value="Phosphoenolpyruvate-binding domains"/>
    <property type="match status" value="1"/>
</dbReference>
<evidence type="ECO:0000256" key="2">
    <source>
        <dbReference type="ARBA" id="ARBA00001946"/>
    </source>
</evidence>
<name>A0A1H8TYU7_9GAMM</name>
<evidence type="ECO:0000313" key="17">
    <source>
        <dbReference type="Proteomes" id="UP000199657"/>
    </source>
</evidence>
<keyword evidence="9" id="KW-0808">Transferase</keyword>
<keyword evidence="14" id="KW-0175">Coiled coil</keyword>
<dbReference type="PANTHER" id="PTHR46244:SF1">
    <property type="entry name" value="PHOSPHOENOLPYRUVATE-DEPENDENT PHOSPHOTRANSFERASE SYSTEM"/>
    <property type="match status" value="1"/>
</dbReference>
<feature type="domain" description="GAF" evidence="15">
    <location>
        <begin position="17"/>
        <end position="164"/>
    </location>
</feature>
<dbReference type="SUPFAM" id="SSF55781">
    <property type="entry name" value="GAF domain-like"/>
    <property type="match status" value="1"/>
</dbReference>
<dbReference type="InterPro" id="IPR040442">
    <property type="entry name" value="Pyrv_kinase-like_dom_sf"/>
</dbReference>
<dbReference type="NCBIfam" id="TIGR01417">
    <property type="entry name" value="PTS_I_fam"/>
    <property type="match status" value="1"/>
</dbReference>
<dbReference type="NCBIfam" id="NF008283">
    <property type="entry name" value="PRK11061.1"/>
    <property type="match status" value="1"/>
</dbReference>
<evidence type="ECO:0000256" key="14">
    <source>
        <dbReference type="SAM" id="Coils"/>
    </source>
</evidence>
<dbReference type="GO" id="GO:0005737">
    <property type="term" value="C:cytoplasm"/>
    <property type="evidence" value="ECO:0007669"/>
    <property type="project" value="UniProtKB-SubCell"/>
</dbReference>
<comment type="subcellular location">
    <subcellularLocation>
        <location evidence="3">Cytoplasm</location>
    </subcellularLocation>
</comment>
<dbReference type="InterPro" id="IPR015813">
    <property type="entry name" value="Pyrv/PenolPyrv_kinase-like_dom"/>
</dbReference>
<dbReference type="OrthoDB" id="9765468at2"/>
<evidence type="ECO:0000256" key="8">
    <source>
        <dbReference type="ARBA" id="ARBA00022597"/>
    </source>
</evidence>
<dbReference type="GO" id="GO:0009401">
    <property type="term" value="P:phosphoenolpyruvate-dependent sugar phosphotransferase system"/>
    <property type="evidence" value="ECO:0007669"/>
    <property type="project" value="UniProtKB-KW"/>
</dbReference>
<dbReference type="Pfam" id="PF02896">
    <property type="entry name" value="PEP-utilizers_C"/>
    <property type="match status" value="1"/>
</dbReference>
<comment type="similarity">
    <text evidence="4">Belongs to the PEP-utilizing enzyme family.</text>
</comment>
<dbReference type="InterPro" id="IPR029016">
    <property type="entry name" value="GAF-like_dom_sf"/>
</dbReference>
<dbReference type="InterPro" id="IPR003018">
    <property type="entry name" value="GAF"/>
</dbReference>
<dbReference type="PRINTS" id="PR01736">
    <property type="entry name" value="PHPHTRNFRASE"/>
</dbReference>
<dbReference type="Gene3D" id="3.50.30.10">
    <property type="entry name" value="Phosphohistidine domain"/>
    <property type="match status" value="1"/>
</dbReference>
<dbReference type="Pfam" id="PF05524">
    <property type="entry name" value="PEP-utilisers_N"/>
    <property type="match status" value="1"/>
</dbReference>
<dbReference type="InterPro" id="IPR000121">
    <property type="entry name" value="PEP_util_C"/>
</dbReference>
<evidence type="ECO:0000313" key="16">
    <source>
        <dbReference type="EMBL" id="SEO96025.1"/>
    </source>
</evidence>
<evidence type="ECO:0000256" key="11">
    <source>
        <dbReference type="ARBA" id="ARBA00022723"/>
    </source>
</evidence>
<evidence type="ECO:0000256" key="12">
    <source>
        <dbReference type="ARBA" id="ARBA00022777"/>
    </source>
</evidence>
<dbReference type="GO" id="GO:0016301">
    <property type="term" value="F:kinase activity"/>
    <property type="evidence" value="ECO:0007669"/>
    <property type="project" value="UniProtKB-KW"/>
</dbReference>
<keyword evidence="6" id="KW-0813">Transport</keyword>
<dbReference type="Pfam" id="PF01590">
    <property type="entry name" value="GAF"/>
    <property type="match status" value="1"/>
</dbReference>
<evidence type="ECO:0000259" key="15">
    <source>
        <dbReference type="SMART" id="SM00065"/>
    </source>
</evidence>
<reference evidence="16 17" key="1">
    <citation type="submission" date="2016-10" db="EMBL/GenBank/DDBJ databases">
        <authorList>
            <person name="de Groot N.N."/>
        </authorList>
    </citation>
    <scope>NUCLEOTIDE SEQUENCE [LARGE SCALE GENOMIC DNA]</scope>
    <source>
        <strain evidence="16 17">CGMCC 1.6291</strain>
    </source>
</reference>
<dbReference type="InterPro" id="IPR023151">
    <property type="entry name" value="PEP_util_CS"/>
</dbReference>
<dbReference type="InterPro" id="IPR036637">
    <property type="entry name" value="Phosphohistidine_dom_sf"/>
</dbReference>
<evidence type="ECO:0000256" key="1">
    <source>
        <dbReference type="ARBA" id="ARBA00000683"/>
    </source>
</evidence>
<keyword evidence="11" id="KW-0479">Metal-binding</keyword>
<dbReference type="EMBL" id="FOEG01000005">
    <property type="protein sequence ID" value="SEO96025.1"/>
    <property type="molecule type" value="Genomic_DNA"/>
</dbReference>
<dbReference type="Gene3D" id="1.10.274.10">
    <property type="entry name" value="PtsI, HPr-binding domain"/>
    <property type="match status" value="1"/>
</dbReference>
<keyword evidence="7" id="KW-0963">Cytoplasm</keyword>
<dbReference type="SMART" id="SM00065">
    <property type="entry name" value="GAF"/>
    <property type="match status" value="1"/>
</dbReference>
<evidence type="ECO:0000256" key="6">
    <source>
        <dbReference type="ARBA" id="ARBA00022448"/>
    </source>
</evidence>
<evidence type="ECO:0000256" key="5">
    <source>
        <dbReference type="ARBA" id="ARBA00012232"/>
    </source>
</evidence>
<dbReference type="InterPro" id="IPR050499">
    <property type="entry name" value="PEP-utilizing_PTS_enzyme"/>
</dbReference>
<organism evidence="16 17">
    <name type="scientific">Aquisalimonas asiatica</name>
    <dbReference type="NCBI Taxonomy" id="406100"/>
    <lineage>
        <taxon>Bacteria</taxon>
        <taxon>Pseudomonadati</taxon>
        <taxon>Pseudomonadota</taxon>
        <taxon>Gammaproteobacteria</taxon>
        <taxon>Chromatiales</taxon>
        <taxon>Ectothiorhodospiraceae</taxon>
        <taxon>Aquisalimonas</taxon>
    </lineage>
</organism>
<dbReference type="InterPro" id="IPR036618">
    <property type="entry name" value="PtsI_HPr-bd_sf"/>
</dbReference>
<keyword evidence="17" id="KW-1185">Reference proteome</keyword>
<protein>
    <recommendedName>
        <fullName evidence="5">phosphoenolpyruvate--protein phosphotransferase</fullName>
        <ecNumber evidence="5">2.7.3.9</ecNumber>
    </recommendedName>
</protein>
<evidence type="ECO:0000256" key="10">
    <source>
        <dbReference type="ARBA" id="ARBA00022683"/>
    </source>
</evidence>
<dbReference type="GO" id="GO:0046872">
    <property type="term" value="F:metal ion binding"/>
    <property type="evidence" value="ECO:0007669"/>
    <property type="project" value="UniProtKB-KW"/>
</dbReference>
<dbReference type="Proteomes" id="UP000199657">
    <property type="component" value="Unassembled WGS sequence"/>
</dbReference>
<dbReference type="PROSITE" id="PS00742">
    <property type="entry name" value="PEP_ENZYMES_2"/>
    <property type="match status" value="1"/>
</dbReference>
<evidence type="ECO:0000256" key="9">
    <source>
        <dbReference type="ARBA" id="ARBA00022679"/>
    </source>
</evidence>
<dbReference type="SUPFAM" id="SSF51621">
    <property type="entry name" value="Phosphoenolpyruvate/pyruvate domain"/>
    <property type="match status" value="1"/>
</dbReference>
<sequence length="756" mass="83065">MLQTLHSIIQEVNAARGLQHALNIIVKRVADTTNVDVCSVYLVDQDTQEYVLMATRGLNPDAVGQVRLRFDEGLVGLVGERKEPLNLENAEAHPRFRYFPETGEEKFHSFLGAPIIHFRRLLGVLVVQQTARRRFGEEEVAFIVTMAAQLSGAIAHSEASGGESSGGLPTPLPVTRRALEGVPGAPGVAFGRAMVAYSPADLFAVPDRAVEDAESEVAAFRAALKSVRAEVQDLADRLADAIPSDEHMMFDVYLKMLDSESLVDGTEQRIREGNWACGALRDSIAQYVSVFDEMEDPYLRERASDIRDVGRRILMRLQMDSGDTRSVPEGTVLVGEEISASQLAEIPTERLVGVVTARGSGNSHVAILARALNIPAVMGVAELPVGRLENKQLIVDGYSGRVHIDPDKRAQKEYRRLLREDAELSRDLQTLRNEPAQTPCGFPMGLYANTGLMSDITSSLASGCDGIGLHRTEFPFMVRERFPGEDEQTVVYRQVLEPFVPRPVVLRTLDVGGDKPLPYFPVREENPFLGWRGIRLTLDHPEIFLTQLRAMLRANADCGNLRILLPMISRVQEVDETRVLLDRAREELAEEGLEVAMPQLGVMVEVPSAVYQADSLARRVDFLSIGSNDLTQYLLAVDRNNSRVAGLYDELHPAVLQAVRQVVEAGERNNCHVSVCGAMAGDPASAILLLGLGVHGLSMSVSSLLKVKWVIRSFTRQQATSLLEEALTLENPADVRRLLNRALEQAGLGGLVRAGK</sequence>
<dbReference type="EC" id="2.7.3.9" evidence="5"/>
<comment type="cofactor">
    <cofactor evidence="2">
        <name>Mg(2+)</name>
        <dbReference type="ChEBI" id="CHEBI:18420"/>
    </cofactor>
</comment>
<evidence type="ECO:0000256" key="7">
    <source>
        <dbReference type="ARBA" id="ARBA00022490"/>
    </source>
</evidence>
<dbReference type="SUPFAM" id="SSF47831">
    <property type="entry name" value="Enzyme I of the PEP:sugar phosphotransferase system HPr-binding (sub)domain"/>
    <property type="match status" value="1"/>
</dbReference>
<dbReference type="InterPro" id="IPR006318">
    <property type="entry name" value="PTS_EI-like"/>
</dbReference>
<dbReference type="InterPro" id="IPR008279">
    <property type="entry name" value="PEP-util_enz_mobile_dom"/>
</dbReference>
<dbReference type="Pfam" id="PF00391">
    <property type="entry name" value="PEP-utilizers"/>
    <property type="match status" value="1"/>
</dbReference>